<dbReference type="AlphaFoldDB" id="A0A9P6EL22"/>
<dbReference type="Proteomes" id="UP000807306">
    <property type="component" value="Unassembled WGS sequence"/>
</dbReference>
<evidence type="ECO:0000313" key="1">
    <source>
        <dbReference type="EMBL" id="KAF9530544.1"/>
    </source>
</evidence>
<protein>
    <recommendedName>
        <fullName evidence="3">F-box domain-containing protein</fullName>
    </recommendedName>
</protein>
<keyword evidence="2" id="KW-1185">Reference proteome</keyword>
<evidence type="ECO:0000313" key="2">
    <source>
        <dbReference type="Proteomes" id="UP000807306"/>
    </source>
</evidence>
<evidence type="ECO:0008006" key="3">
    <source>
        <dbReference type="Google" id="ProtNLM"/>
    </source>
</evidence>
<accession>A0A9P6EL22</accession>
<name>A0A9P6EL22_9AGAR</name>
<reference evidence="1" key="1">
    <citation type="submission" date="2020-11" db="EMBL/GenBank/DDBJ databases">
        <authorList>
            <consortium name="DOE Joint Genome Institute"/>
            <person name="Ahrendt S."/>
            <person name="Riley R."/>
            <person name="Andreopoulos W."/>
            <person name="Labutti K."/>
            <person name="Pangilinan J."/>
            <person name="Ruiz-Duenas F.J."/>
            <person name="Barrasa J.M."/>
            <person name="Sanchez-Garcia M."/>
            <person name="Camarero S."/>
            <person name="Miyauchi S."/>
            <person name="Serrano A."/>
            <person name="Linde D."/>
            <person name="Babiker R."/>
            <person name="Drula E."/>
            <person name="Ayuso-Fernandez I."/>
            <person name="Pacheco R."/>
            <person name="Padilla G."/>
            <person name="Ferreira P."/>
            <person name="Barriuso J."/>
            <person name="Kellner H."/>
            <person name="Castanera R."/>
            <person name="Alfaro M."/>
            <person name="Ramirez L."/>
            <person name="Pisabarro A.G."/>
            <person name="Kuo A."/>
            <person name="Tritt A."/>
            <person name="Lipzen A."/>
            <person name="He G."/>
            <person name="Yan M."/>
            <person name="Ng V."/>
            <person name="Cullen D."/>
            <person name="Martin F."/>
            <person name="Rosso M.-N."/>
            <person name="Henrissat B."/>
            <person name="Hibbett D."/>
            <person name="Martinez A.T."/>
            <person name="Grigoriev I.V."/>
        </authorList>
    </citation>
    <scope>NUCLEOTIDE SEQUENCE</scope>
    <source>
        <strain evidence="1">CBS 506.95</strain>
    </source>
</reference>
<dbReference type="OrthoDB" id="2856616at2759"/>
<dbReference type="EMBL" id="MU157839">
    <property type="protein sequence ID" value="KAF9530544.1"/>
    <property type="molecule type" value="Genomic_DNA"/>
</dbReference>
<organism evidence="1 2">
    <name type="scientific">Crepidotus variabilis</name>
    <dbReference type="NCBI Taxonomy" id="179855"/>
    <lineage>
        <taxon>Eukaryota</taxon>
        <taxon>Fungi</taxon>
        <taxon>Dikarya</taxon>
        <taxon>Basidiomycota</taxon>
        <taxon>Agaricomycotina</taxon>
        <taxon>Agaricomycetes</taxon>
        <taxon>Agaricomycetidae</taxon>
        <taxon>Agaricales</taxon>
        <taxon>Agaricineae</taxon>
        <taxon>Crepidotaceae</taxon>
        <taxon>Crepidotus</taxon>
    </lineage>
</organism>
<comment type="caution">
    <text evidence="1">The sequence shown here is derived from an EMBL/GenBank/DDBJ whole genome shotgun (WGS) entry which is preliminary data.</text>
</comment>
<gene>
    <name evidence="1" type="ORF">CPB83DRAFT_810399</name>
</gene>
<sequence>MLVQSRSSTPFNKRERSVSPIRSFDIPRFKAAAGALLRYPSSTQIPQQIRTLRQINSTTAACNLPEDLLSKIFLHCAHSCLPKQIVDEDAGWSWITVSFVCFRWRTVALGNSDLWTNVDFSHPKWAAISLQRAKMSPLHITATVNDRNVRYIHRSLQLAHRIQDIHLHASIQRIYPLLQILAHPNPALESLIVDVQIPRSYSDVQTYDSPTFPTSGPPLKNLHYMELRSAPFYLLTSRCTFLTQFHLHDLPLSERPTIRYFLFMIEQLKHLEYLTLDRSFPINLDQSDVRSLEKRITLPKLKLISLVGSAPDIANILGCITLPPSTRLVVHICTLADWAVYSPRLSQSIGSHSWGAFHGLPLETLVLSGHGSGPRHLPDTLITHPDFRQSIRIRAFRADCDGRAAAVDVTINPDESIHDDEPFITTLSAIWKALALSQIRTLALQDVDIVTQKTWHTFLRSISALRTLDITGRAPCGLVWAMLLNARSHRTGGERLLVPLLDDVYLHGVDCSSGGYMVSRTAHVNSHCDFDDSRFLDVLNASLVERRNFGLCLRSLSISRCQYVVQSSIDDARRIVSHFISDIRRLCLVKNEEVRQDSTARYHDRWDFEHPDISHFYRLRTLVEMD</sequence>
<dbReference type="SUPFAM" id="SSF52047">
    <property type="entry name" value="RNI-like"/>
    <property type="match status" value="1"/>
</dbReference>
<dbReference type="Gene3D" id="1.20.1280.50">
    <property type="match status" value="1"/>
</dbReference>
<proteinExistence type="predicted"/>